<dbReference type="PANTHER" id="PTHR43133">
    <property type="entry name" value="RNA POLYMERASE ECF-TYPE SIGMA FACTO"/>
    <property type="match status" value="1"/>
</dbReference>
<feature type="domain" description="RNA polymerase sigma factor 70 region 4 type 2" evidence="7">
    <location>
        <begin position="128"/>
        <end position="179"/>
    </location>
</feature>
<feature type="domain" description="RNA polymerase sigma-70 region 2" evidence="6">
    <location>
        <begin position="30"/>
        <end position="97"/>
    </location>
</feature>
<protein>
    <submittedName>
        <fullName evidence="8">RNA polymerase sigma-70 factor (ECF subfamily)</fullName>
    </submittedName>
</protein>
<name>A0A840U241_9BACT</name>
<dbReference type="SUPFAM" id="SSF88659">
    <property type="entry name" value="Sigma3 and sigma4 domains of RNA polymerase sigma factors"/>
    <property type="match status" value="1"/>
</dbReference>
<dbReference type="GO" id="GO:0016987">
    <property type="term" value="F:sigma factor activity"/>
    <property type="evidence" value="ECO:0007669"/>
    <property type="project" value="UniProtKB-KW"/>
</dbReference>
<dbReference type="SUPFAM" id="SSF88946">
    <property type="entry name" value="Sigma2 domain of RNA polymerase sigma factors"/>
    <property type="match status" value="1"/>
</dbReference>
<keyword evidence="9" id="KW-1185">Reference proteome</keyword>
<dbReference type="InterPro" id="IPR007627">
    <property type="entry name" value="RNA_pol_sigma70_r2"/>
</dbReference>
<dbReference type="Pfam" id="PF04542">
    <property type="entry name" value="Sigma70_r2"/>
    <property type="match status" value="1"/>
</dbReference>
<dbReference type="GO" id="GO:0003677">
    <property type="term" value="F:DNA binding"/>
    <property type="evidence" value="ECO:0007669"/>
    <property type="project" value="UniProtKB-KW"/>
</dbReference>
<dbReference type="GO" id="GO:0006352">
    <property type="term" value="P:DNA-templated transcription initiation"/>
    <property type="evidence" value="ECO:0007669"/>
    <property type="project" value="InterPro"/>
</dbReference>
<evidence type="ECO:0000313" key="9">
    <source>
        <dbReference type="Proteomes" id="UP000557307"/>
    </source>
</evidence>
<comment type="similarity">
    <text evidence="1">Belongs to the sigma-70 factor family. ECF subfamily.</text>
</comment>
<evidence type="ECO:0000256" key="3">
    <source>
        <dbReference type="ARBA" id="ARBA00023082"/>
    </source>
</evidence>
<sequence>MIFFQKQKFTSLTELVEACQRSEPKAQSAFYDRYKRKLRGVCLRYARTESEADDIFQEAFIKIFQHINQLKSPDSADYWVKSTVIRTAINYYRSTTKRDLLQTPIDEIEPVQPSEETLEVLEQIEMGELLAIISELPDGYRTVVNLYFIDGYTHAQIASMLGIVEGTSKSQLMRGRALLIKKLQEKGIGQYGFISKED</sequence>
<dbReference type="InterPro" id="IPR014284">
    <property type="entry name" value="RNA_pol_sigma-70_dom"/>
</dbReference>
<dbReference type="InterPro" id="IPR013325">
    <property type="entry name" value="RNA_pol_sigma_r2"/>
</dbReference>
<dbReference type="CDD" id="cd06171">
    <property type="entry name" value="Sigma70_r4"/>
    <property type="match status" value="1"/>
</dbReference>
<dbReference type="InterPro" id="IPR039425">
    <property type="entry name" value="RNA_pol_sigma-70-like"/>
</dbReference>
<dbReference type="AlphaFoldDB" id="A0A840U241"/>
<accession>A0A840U241</accession>
<organism evidence="8 9">
    <name type="scientific">Rhabdobacter roseus</name>
    <dbReference type="NCBI Taxonomy" id="1655419"/>
    <lineage>
        <taxon>Bacteria</taxon>
        <taxon>Pseudomonadati</taxon>
        <taxon>Bacteroidota</taxon>
        <taxon>Cytophagia</taxon>
        <taxon>Cytophagales</taxon>
        <taxon>Cytophagaceae</taxon>
        <taxon>Rhabdobacter</taxon>
    </lineage>
</organism>
<dbReference type="InterPro" id="IPR036388">
    <property type="entry name" value="WH-like_DNA-bd_sf"/>
</dbReference>
<dbReference type="InterPro" id="IPR013324">
    <property type="entry name" value="RNA_pol_sigma_r3/r4-like"/>
</dbReference>
<comment type="caution">
    <text evidence="8">The sequence shown here is derived from an EMBL/GenBank/DDBJ whole genome shotgun (WGS) entry which is preliminary data.</text>
</comment>
<proteinExistence type="inferred from homology"/>
<keyword evidence="2" id="KW-0805">Transcription regulation</keyword>
<keyword evidence="5" id="KW-0804">Transcription</keyword>
<keyword evidence="3" id="KW-0731">Sigma factor</keyword>
<dbReference type="PANTHER" id="PTHR43133:SF8">
    <property type="entry name" value="RNA POLYMERASE SIGMA FACTOR HI_1459-RELATED"/>
    <property type="match status" value="1"/>
</dbReference>
<evidence type="ECO:0000256" key="5">
    <source>
        <dbReference type="ARBA" id="ARBA00023163"/>
    </source>
</evidence>
<evidence type="ECO:0000256" key="2">
    <source>
        <dbReference type="ARBA" id="ARBA00023015"/>
    </source>
</evidence>
<dbReference type="Gene3D" id="1.10.1740.10">
    <property type="match status" value="1"/>
</dbReference>
<dbReference type="Gene3D" id="1.10.10.10">
    <property type="entry name" value="Winged helix-like DNA-binding domain superfamily/Winged helix DNA-binding domain"/>
    <property type="match status" value="1"/>
</dbReference>
<keyword evidence="4" id="KW-0238">DNA-binding</keyword>
<dbReference type="NCBIfam" id="TIGR02937">
    <property type="entry name" value="sigma70-ECF"/>
    <property type="match status" value="1"/>
</dbReference>
<dbReference type="InterPro" id="IPR013249">
    <property type="entry name" value="RNA_pol_sigma70_r4_t2"/>
</dbReference>
<gene>
    <name evidence="8" type="ORF">HNQ92_004360</name>
</gene>
<dbReference type="Pfam" id="PF08281">
    <property type="entry name" value="Sigma70_r4_2"/>
    <property type="match status" value="1"/>
</dbReference>
<reference evidence="8 9" key="1">
    <citation type="submission" date="2020-08" db="EMBL/GenBank/DDBJ databases">
        <title>Genomic Encyclopedia of Type Strains, Phase IV (KMG-IV): sequencing the most valuable type-strain genomes for metagenomic binning, comparative biology and taxonomic classification.</title>
        <authorList>
            <person name="Goeker M."/>
        </authorList>
    </citation>
    <scope>NUCLEOTIDE SEQUENCE [LARGE SCALE GENOMIC DNA]</scope>
    <source>
        <strain evidence="8 9">DSM 105074</strain>
    </source>
</reference>
<evidence type="ECO:0000259" key="6">
    <source>
        <dbReference type="Pfam" id="PF04542"/>
    </source>
</evidence>
<evidence type="ECO:0000256" key="1">
    <source>
        <dbReference type="ARBA" id="ARBA00010641"/>
    </source>
</evidence>
<evidence type="ECO:0000256" key="4">
    <source>
        <dbReference type="ARBA" id="ARBA00023125"/>
    </source>
</evidence>
<evidence type="ECO:0000259" key="7">
    <source>
        <dbReference type="Pfam" id="PF08281"/>
    </source>
</evidence>
<dbReference type="EMBL" id="JACHGF010000008">
    <property type="protein sequence ID" value="MBB5286200.1"/>
    <property type="molecule type" value="Genomic_DNA"/>
</dbReference>
<evidence type="ECO:0000313" key="8">
    <source>
        <dbReference type="EMBL" id="MBB5286200.1"/>
    </source>
</evidence>
<dbReference type="RefSeq" id="WP_184177068.1">
    <property type="nucleotide sequence ID" value="NZ_JACHGF010000008.1"/>
</dbReference>
<dbReference type="Proteomes" id="UP000557307">
    <property type="component" value="Unassembled WGS sequence"/>
</dbReference>